<dbReference type="EMBL" id="BARV01022021">
    <property type="protein sequence ID" value="GAI30211.1"/>
    <property type="molecule type" value="Genomic_DNA"/>
</dbReference>
<organism evidence="1">
    <name type="scientific">marine sediment metagenome</name>
    <dbReference type="NCBI Taxonomy" id="412755"/>
    <lineage>
        <taxon>unclassified sequences</taxon>
        <taxon>metagenomes</taxon>
        <taxon>ecological metagenomes</taxon>
    </lineage>
</organism>
<feature type="non-terminal residue" evidence="1">
    <location>
        <position position="272"/>
    </location>
</feature>
<evidence type="ECO:0000313" key="1">
    <source>
        <dbReference type="EMBL" id="GAI30211.1"/>
    </source>
</evidence>
<reference evidence="1" key="1">
    <citation type="journal article" date="2014" name="Front. Microbiol.">
        <title>High frequency of phylogenetically diverse reductive dehalogenase-homologous genes in deep subseafloor sedimentary metagenomes.</title>
        <authorList>
            <person name="Kawai M."/>
            <person name="Futagami T."/>
            <person name="Toyoda A."/>
            <person name="Takaki Y."/>
            <person name="Nishi S."/>
            <person name="Hori S."/>
            <person name="Arai W."/>
            <person name="Tsubouchi T."/>
            <person name="Morono Y."/>
            <person name="Uchiyama I."/>
            <person name="Ito T."/>
            <person name="Fujiyama A."/>
            <person name="Inagaki F."/>
            <person name="Takami H."/>
        </authorList>
    </citation>
    <scope>NUCLEOTIDE SEQUENCE</scope>
    <source>
        <strain evidence="1">Expedition CK06-06</strain>
    </source>
</reference>
<comment type="caution">
    <text evidence="1">The sequence shown here is derived from an EMBL/GenBank/DDBJ whole genome shotgun (WGS) entry which is preliminary data.</text>
</comment>
<dbReference type="AlphaFoldDB" id="X1NJ09"/>
<proteinExistence type="predicted"/>
<accession>X1NJ09</accession>
<protein>
    <submittedName>
        <fullName evidence="1">Uncharacterized protein</fullName>
    </submittedName>
</protein>
<gene>
    <name evidence="1" type="ORF">S06H3_36369</name>
</gene>
<name>X1NJ09_9ZZZZ</name>
<feature type="non-terminal residue" evidence="1">
    <location>
        <position position="1"/>
    </location>
</feature>
<sequence>SPFVLWMRADKLKEEGQFFDAKQLAEWITTLQPRFASVWEFQAWNMAYNISAAIPAAQADQRWRWVKNGYELLRDRGIPLNPKSILLYRELARIFQHKIGGVSDDDQKYYKLQLAQAMEPLLHSEDNLLGLTDNQYFKALADAPTNRQQIIKDTKVTGLITALKSADKAFANDDKFVSNYLSLRQNPSRFNPAAFNVIDDFRGTVALKKFDIFAKAHQLRKTWKLDAVLMQDLNKIYGPVDWNDPNKHLPLDWRHPDTHAIYWAVKGLQMAG</sequence>